<dbReference type="Pfam" id="PF01288">
    <property type="entry name" value="HPPK"/>
    <property type="match status" value="1"/>
</dbReference>
<dbReference type="SUPFAM" id="SSF55620">
    <property type="entry name" value="Tetrahydrobiopterin biosynthesis enzymes-like"/>
    <property type="match status" value="1"/>
</dbReference>
<comment type="pathway">
    <text evidence="4">Cofactor biosynthesis; tetrahydrofolate biosynthesis; 2-amino-4-hydroxy-6-hydroxymethyl-7,8-dihydropteridine diphosphate from 7,8-dihydroneopterin triphosphate: step 4/4.</text>
</comment>
<reference evidence="17" key="1">
    <citation type="journal article" date="2022" name="Int. J. Syst. Evol. Microbiol.">
        <title>Cellulosimicrobium protaetiae sp. nov., isolated from the gut of the larva of Protaetia brevitarsis seulensis.</title>
        <authorList>
            <person name="Le Han H."/>
            <person name="Nguyen T.T.H."/>
            <person name="Li Z."/>
            <person name="Shin N.R."/>
            <person name="Kim S.G."/>
        </authorList>
    </citation>
    <scope>NUCLEOTIDE SEQUENCE [LARGE SCALE GENOMIC DNA]</scope>
    <source>
        <strain evidence="17">BI34</strain>
    </source>
</reference>
<dbReference type="Gene3D" id="3.30.70.560">
    <property type="entry name" value="7,8-Dihydro-6-hydroxymethylpterin-pyrophosphokinase HPPK"/>
    <property type="match status" value="1"/>
</dbReference>
<evidence type="ECO:0000256" key="9">
    <source>
        <dbReference type="ARBA" id="ARBA00022777"/>
    </source>
</evidence>
<dbReference type="EC" id="2.7.6.3" evidence="13"/>
<protein>
    <recommendedName>
        <fullName evidence="13">Bifunctional folate synthesis protein</fullName>
    </recommendedName>
    <domain>
        <recommendedName>
            <fullName evidence="13">Dihydroneopterin aldolase</fullName>
            <shortName evidence="13">DHNA</shortName>
            <ecNumber evidence="13">4.1.2.25</ecNumber>
        </recommendedName>
        <alternativeName>
            <fullName evidence="13">7,8-dihydroneopterin aldolase</fullName>
        </alternativeName>
    </domain>
    <domain>
        <recommendedName>
            <fullName evidence="13">2-amino-4-hydroxy-6-hydroxymethyldihydropteridine pyrophosphokinase</fullName>
            <ecNumber evidence="13">2.7.6.3</ecNumber>
        </recommendedName>
        <alternativeName>
            <fullName evidence="13">6-hydroxymethyl-7,8-dihydropterin pyrophosphokinase</fullName>
            <shortName evidence="13">PPPK</shortName>
        </alternativeName>
        <alternativeName>
            <fullName evidence="13">7,8-dihydro-6-hydroxymethylpterin pyrophosphokinase</fullName>
            <shortName evidence="13">HPPK</shortName>
        </alternativeName>
    </domain>
</protein>
<evidence type="ECO:0000256" key="14">
    <source>
        <dbReference type="SAM" id="MobiDB-lite"/>
    </source>
</evidence>
<evidence type="ECO:0000256" key="12">
    <source>
        <dbReference type="ARBA" id="ARBA00023239"/>
    </source>
</evidence>
<feature type="compositionally biased region" description="Pro residues" evidence="14">
    <location>
        <begin position="600"/>
        <end position="622"/>
    </location>
</feature>
<comment type="catalytic activity">
    <reaction evidence="1">
        <text>6-hydroxymethyl-7,8-dihydropterin + ATP = (7,8-dihydropterin-6-yl)methyl diphosphate + AMP + H(+)</text>
        <dbReference type="Rhea" id="RHEA:11412"/>
        <dbReference type="ChEBI" id="CHEBI:15378"/>
        <dbReference type="ChEBI" id="CHEBI:30616"/>
        <dbReference type="ChEBI" id="CHEBI:44841"/>
        <dbReference type="ChEBI" id="CHEBI:72950"/>
        <dbReference type="ChEBI" id="CHEBI:456215"/>
        <dbReference type="EC" id="2.7.6.3"/>
    </reaction>
</comment>
<dbReference type="GO" id="GO:0005524">
    <property type="term" value="F:ATP binding"/>
    <property type="evidence" value="ECO:0007669"/>
    <property type="project" value="UniProtKB-KW"/>
</dbReference>
<sequence length="889" mass="89690">MTTAFAGAVLDADGRPFDRIRLTGLSATGHHGVYDHEKEQGQLFRADVVLHLDTRAAASGDDLAQTVSYAGVAEDVVAVLAGSPADLVETVAERIAATILTHDEVVAVDVAVHKPQAPITVPFEDVEVVIRRDRVVVPVVGPLARRSEQHGLRDVQAVGPIPVGSVAPALIHGVGETPVAEDRVELAPAPDVMPPSIPPGTTSVGATVPPPAEGDSHTHDVSGGTVLDDALDGAREAPGADEPTAPVRDVPLPAALEEEPTGTLPPAEEPRPAPYDALLESAAPPAPGAPAPEALPGAAGAQLPTPAPVPTPAEPTAPELPDAGRAVEPPAEQGPEPVLEPAPVDVPVPPVEQPAELPVDAPAPLAAPPQDVTAPAATSEGPDASGAADGSTPTPPAEHDRMDDVPAGFVEVVLALGANLGDAQQTLRDAITDLDRISGLEITEVSPLARTEAVGGPDQPDFLNTVLLARTRLSARDLLHACQAVENAHGRVRDERWGPRTLDVDLVVYGTLTAVADDLELPHPRAHERAFVLEPWSQIDPDAVLPGLGGGPVAALAATAPDRGGIRWLALDWLTDAAPEPAGAGPAVTDGADQAHPAPVAVPVPDPTPGPAPAPPPAPATAPDPEGLDDPYRQRGPEAFVPQAPPVPPETAPGSRAPEPVGLAQPGPQPPAAPSSAPHRALPQPFPQSPPQALPQPGAEHAEPGSQAPAPGTALPVAPPQTTVLPQQPGAPVVAPAAETYPARPVFAPVSQGLAPAADRAPAAAEGAPGSFDELVAPGSAPFPGATHRPTVQPAPEPSAPEDAQTTERGGGAFPVFAPVRVTEPAPVAPAAAADADGIIRSVPFAPAPGGAPTEASAPGPLADSALHPATDPWPPFGPVSGSGQDSAR</sequence>
<dbReference type="PROSITE" id="PS00794">
    <property type="entry name" value="HPPK"/>
    <property type="match status" value="1"/>
</dbReference>
<comment type="similarity">
    <text evidence="6">In the N-terminal section; belongs to the DHNA family.</text>
</comment>
<keyword evidence="7 16" id="KW-0808">Transferase</keyword>
<keyword evidence="12 13" id="KW-0456">Lyase</keyword>
<dbReference type="Pfam" id="PF02152">
    <property type="entry name" value="FolB"/>
    <property type="match status" value="1"/>
</dbReference>
<keyword evidence="8" id="KW-0547">Nucleotide-binding</keyword>
<evidence type="ECO:0000256" key="2">
    <source>
        <dbReference type="ARBA" id="ARBA00001353"/>
    </source>
</evidence>
<gene>
    <name evidence="16" type="primary">folK</name>
    <name evidence="16" type="ORF">FIC82_005880</name>
</gene>
<feature type="compositionally biased region" description="Low complexity" evidence="14">
    <location>
        <begin position="291"/>
        <end position="304"/>
    </location>
</feature>
<dbReference type="GO" id="GO:0004150">
    <property type="term" value="F:dihydroneopterin aldolase activity"/>
    <property type="evidence" value="ECO:0007669"/>
    <property type="project" value="UniProtKB-UniRule"/>
</dbReference>
<feature type="region of interest" description="Disordered" evidence="14">
    <location>
        <begin position="189"/>
        <end position="402"/>
    </location>
</feature>
<keyword evidence="17" id="KW-1185">Reference proteome</keyword>
<feature type="region of interest" description="Disordered" evidence="14">
    <location>
        <begin position="844"/>
        <end position="889"/>
    </location>
</feature>
<dbReference type="InterPro" id="IPR043133">
    <property type="entry name" value="GTP-CH-I_C/QueF"/>
</dbReference>
<evidence type="ECO:0000256" key="1">
    <source>
        <dbReference type="ARBA" id="ARBA00000198"/>
    </source>
</evidence>
<evidence type="ECO:0000256" key="7">
    <source>
        <dbReference type="ARBA" id="ARBA00022679"/>
    </source>
</evidence>
<dbReference type="SUPFAM" id="SSF55083">
    <property type="entry name" value="6-hydroxymethyl-7,8-dihydropterin pyrophosphokinase, HPPK"/>
    <property type="match status" value="1"/>
</dbReference>
<dbReference type="UniPathway" id="UPA00077">
    <property type="reaction ID" value="UER00154"/>
</dbReference>
<dbReference type="Gene3D" id="3.30.1130.10">
    <property type="match status" value="1"/>
</dbReference>
<dbReference type="InterPro" id="IPR000550">
    <property type="entry name" value="Hppk"/>
</dbReference>
<dbReference type="FunFam" id="3.30.1130.10:FF:000003">
    <property type="entry name" value="7,8-dihydroneopterin aldolase"/>
    <property type="match status" value="1"/>
</dbReference>
<dbReference type="RefSeq" id="WP_168731533.1">
    <property type="nucleotide sequence ID" value="NZ_CP052757.1"/>
</dbReference>
<keyword evidence="10" id="KW-0067">ATP-binding</keyword>
<feature type="compositionally biased region" description="Low complexity" evidence="14">
    <location>
        <begin position="353"/>
        <end position="364"/>
    </location>
</feature>
<dbReference type="NCBIfam" id="TIGR00526">
    <property type="entry name" value="folB_dom"/>
    <property type="match status" value="1"/>
</dbReference>
<evidence type="ECO:0000313" key="16">
    <source>
        <dbReference type="EMBL" id="QJW35793.1"/>
    </source>
</evidence>
<comment type="function">
    <text evidence="13">Catalyzes the conversion of 7,8-dihydroneopterin to 6-hydroxymethyl-7,8-dihydropterin.</text>
</comment>
<dbReference type="GO" id="GO:0046656">
    <property type="term" value="P:folic acid biosynthetic process"/>
    <property type="evidence" value="ECO:0007669"/>
    <property type="project" value="UniProtKB-UniRule"/>
</dbReference>
<dbReference type="GO" id="GO:0046654">
    <property type="term" value="P:tetrahydrofolate biosynthetic process"/>
    <property type="evidence" value="ECO:0007669"/>
    <property type="project" value="UniProtKB-UniRule"/>
</dbReference>
<evidence type="ECO:0000256" key="4">
    <source>
        <dbReference type="ARBA" id="ARBA00005051"/>
    </source>
</evidence>
<comment type="similarity">
    <text evidence="5 13">Belongs to the DHNA family.</text>
</comment>
<feature type="compositionally biased region" description="Pro residues" evidence="14">
    <location>
        <begin position="305"/>
        <end position="315"/>
    </location>
</feature>
<feature type="domain" description="7,8-dihydro-6-hydroxymethylpterin-pyrophosphokinase" evidence="15">
    <location>
        <begin position="496"/>
        <end position="507"/>
    </location>
</feature>
<proteinExistence type="inferred from homology"/>
<feature type="region of interest" description="Disordered" evidence="14">
    <location>
        <begin position="580"/>
        <end position="731"/>
    </location>
</feature>
<evidence type="ECO:0000256" key="10">
    <source>
        <dbReference type="ARBA" id="ARBA00022840"/>
    </source>
</evidence>
<dbReference type="InterPro" id="IPR035907">
    <property type="entry name" value="Hppk_sf"/>
</dbReference>
<keyword evidence="11 13" id="KW-0289">Folate biosynthesis</keyword>
<evidence type="ECO:0000256" key="3">
    <source>
        <dbReference type="ARBA" id="ARBA00005013"/>
    </source>
</evidence>
<dbReference type="SMART" id="SM00905">
    <property type="entry name" value="FolB"/>
    <property type="match status" value="1"/>
</dbReference>
<evidence type="ECO:0000256" key="6">
    <source>
        <dbReference type="ARBA" id="ARBA00009640"/>
    </source>
</evidence>
<dbReference type="InterPro" id="IPR006156">
    <property type="entry name" value="Dihydroneopterin_aldolase"/>
</dbReference>
<feature type="compositionally biased region" description="Pro residues" evidence="14">
    <location>
        <begin position="684"/>
        <end position="694"/>
    </location>
</feature>
<evidence type="ECO:0000256" key="5">
    <source>
        <dbReference type="ARBA" id="ARBA00005708"/>
    </source>
</evidence>
<accession>A0A6M5UEY3</accession>
<dbReference type="EC" id="4.1.2.25" evidence="13"/>
<evidence type="ECO:0000256" key="8">
    <source>
        <dbReference type="ARBA" id="ARBA00022741"/>
    </source>
</evidence>
<dbReference type="PANTHER" id="PTHR43071">
    <property type="entry name" value="2-AMINO-4-HYDROXY-6-HYDROXYMETHYLDIHYDROPTERIDINE PYROPHOSPHOKINASE"/>
    <property type="match status" value="1"/>
</dbReference>
<feature type="compositionally biased region" description="Low complexity" evidence="14">
    <location>
        <begin position="754"/>
        <end position="770"/>
    </location>
</feature>
<dbReference type="NCBIfam" id="TIGR01498">
    <property type="entry name" value="folK"/>
    <property type="match status" value="1"/>
</dbReference>
<feature type="compositionally biased region" description="Pro residues" evidence="14">
    <location>
        <begin position="338"/>
        <end position="352"/>
    </location>
</feature>
<dbReference type="EMBL" id="CP052757">
    <property type="protein sequence ID" value="QJW35793.1"/>
    <property type="molecule type" value="Genomic_DNA"/>
</dbReference>
<comment type="pathway">
    <text evidence="3 13">Cofactor biosynthesis; tetrahydrofolate biosynthesis; 2-amino-4-hydroxy-6-hydroxymethyl-7,8-dihydropteridine diphosphate from 7,8-dihydroneopterin triphosphate: step 3/4.</text>
</comment>
<name>A0A6M5UEY3_9MICO</name>
<dbReference type="KEGG" id="cprt:FIC82_005880"/>
<dbReference type="GO" id="GO:0016301">
    <property type="term" value="F:kinase activity"/>
    <property type="evidence" value="ECO:0007669"/>
    <property type="project" value="UniProtKB-KW"/>
</dbReference>
<dbReference type="AlphaFoldDB" id="A0A6M5UEY3"/>
<dbReference type="CDD" id="cd00483">
    <property type="entry name" value="HPPK"/>
    <property type="match status" value="1"/>
</dbReference>
<dbReference type="GO" id="GO:0003848">
    <property type="term" value="F:2-amino-4-hydroxy-6-hydroxymethyldihydropteridine diphosphokinase activity"/>
    <property type="evidence" value="ECO:0007669"/>
    <property type="project" value="UniProtKB-EC"/>
</dbReference>
<evidence type="ECO:0000256" key="11">
    <source>
        <dbReference type="ARBA" id="ARBA00022909"/>
    </source>
</evidence>
<organism evidence="16 17">
    <name type="scientific">Cellulosimicrobium protaetiae</name>
    <dbReference type="NCBI Taxonomy" id="2587808"/>
    <lineage>
        <taxon>Bacteria</taxon>
        <taxon>Bacillati</taxon>
        <taxon>Actinomycetota</taxon>
        <taxon>Actinomycetes</taxon>
        <taxon>Micrococcales</taxon>
        <taxon>Promicromonosporaceae</taxon>
        <taxon>Cellulosimicrobium</taxon>
    </lineage>
</organism>
<feature type="compositionally biased region" description="Low complexity" evidence="14">
    <location>
        <begin position="674"/>
        <end position="683"/>
    </location>
</feature>
<comment type="catalytic activity">
    <reaction evidence="2 13">
        <text>7,8-dihydroneopterin = 6-hydroxymethyl-7,8-dihydropterin + glycolaldehyde</text>
        <dbReference type="Rhea" id="RHEA:10540"/>
        <dbReference type="ChEBI" id="CHEBI:17001"/>
        <dbReference type="ChEBI" id="CHEBI:17071"/>
        <dbReference type="ChEBI" id="CHEBI:44841"/>
        <dbReference type="EC" id="4.1.2.25"/>
    </reaction>
</comment>
<evidence type="ECO:0000259" key="15">
    <source>
        <dbReference type="PROSITE" id="PS00794"/>
    </source>
</evidence>
<evidence type="ECO:0000313" key="17">
    <source>
        <dbReference type="Proteomes" id="UP000451354"/>
    </source>
</evidence>
<keyword evidence="9 16" id="KW-0418">Kinase</keyword>
<dbReference type="NCBIfam" id="TIGR00525">
    <property type="entry name" value="folB"/>
    <property type="match status" value="1"/>
</dbReference>
<dbReference type="PANTHER" id="PTHR43071:SF1">
    <property type="entry name" value="2-AMINO-4-HYDROXY-6-HYDROXYMETHYLDIHYDROPTERIDINE PYROPHOSPHOKINASE"/>
    <property type="match status" value="1"/>
</dbReference>
<feature type="region of interest" description="Disordered" evidence="14">
    <location>
        <begin position="754"/>
        <end position="813"/>
    </location>
</feature>
<evidence type="ECO:0000256" key="13">
    <source>
        <dbReference type="RuleBase" id="RU362079"/>
    </source>
</evidence>
<dbReference type="Proteomes" id="UP000451354">
    <property type="component" value="Chromosome"/>
</dbReference>
<dbReference type="InterPro" id="IPR006157">
    <property type="entry name" value="FolB_dom"/>
</dbReference>